<evidence type="ECO:0000313" key="20">
    <source>
        <dbReference type="Proteomes" id="UP000515145"/>
    </source>
</evidence>
<evidence type="ECO:0000256" key="5">
    <source>
        <dbReference type="ARBA" id="ARBA00008276"/>
    </source>
</evidence>
<proteinExistence type="inferred from homology"/>
<dbReference type="SUPFAM" id="SSF53244">
    <property type="entry name" value="MurD-like peptide ligases, peptide-binding domain"/>
    <property type="match status" value="1"/>
</dbReference>
<keyword evidence="14" id="KW-0496">Mitochondrion</keyword>
<keyword evidence="9 19" id="KW-0479">Metal-binding</keyword>
<dbReference type="Proteomes" id="UP000515145">
    <property type="component" value="Chromosome 9"/>
</dbReference>
<dbReference type="InterPro" id="IPR036615">
    <property type="entry name" value="Mur_ligase_C_dom_sf"/>
</dbReference>
<dbReference type="OrthoDB" id="5212574at2759"/>
<evidence type="ECO:0000256" key="8">
    <source>
        <dbReference type="ARBA" id="ARBA00022598"/>
    </source>
</evidence>
<evidence type="ECO:0000256" key="6">
    <source>
        <dbReference type="ARBA" id="ARBA00022490"/>
    </source>
</evidence>
<dbReference type="NCBIfam" id="TIGR01499">
    <property type="entry name" value="folC"/>
    <property type="match status" value="1"/>
</dbReference>
<dbReference type="Gene3D" id="3.90.190.20">
    <property type="entry name" value="Mur ligase, C-terminal domain"/>
    <property type="match status" value="1"/>
</dbReference>
<dbReference type="UniPathway" id="UPA00850"/>
<evidence type="ECO:0000256" key="2">
    <source>
        <dbReference type="ARBA" id="ARBA00004305"/>
    </source>
</evidence>
<sequence>MVLGQNAVVNRTKTFRGALCILDHLQNNGAALKRLRERQDNPAVQFQAMEGFLHRTGVTVGELDKLNIIHVTGTKGKGSTCAFAESVLRNNGFRTGFYSSPHLVHVRERIRINGWPISKGLFTKAFWETYEQLEETKDSHGGTMPFYFQFLTLLAFRVFLKEQVDLTVIEVGIGGQYDCTNIIRKPWVCGITSLGLDHCSLLGDTTEKIAWQKAGIFKPGVPAFTVRQQPGSLKVLQRRAEEIGCPLSVCPDLEQYEAVVGPVRLGLAGAHQRLNASLALQLSFSWLQHHEAKKTGDSLTSVPAACRLSSQTDSFLLGTATLKGLQETEWLGRSQTLRRGSVTYYLDGAHTTASIQSCVCWFREEMQQRDHTQNPGLRILLFNTTGERDSAALLRLLLPCRFDYSLFCPNIPETPTAHLGISVQQMLVRCSENQLIWQSLNALDATHQRHCNSGSQSLVFPCILSALQWINWRKQTASTPAVSLSSNRIFPDSAELPDRLREAGQISVLVTGSLHLVGGALKHLEPSLSTVDYK</sequence>
<dbReference type="GO" id="GO:0005524">
    <property type="term" value="F:ATP binding"/>
    <property type="evidence" value="ECO:0007669"/>
    <property type="project" value="UniProtKB-KW"/>
</dbReference>
<dbReference type="FunFam" id="3.40.1190.10:FF:000008">
    <property type="entry name" value="Folylpolyglutamate synthase"/>
    <property type="match status" value="1"/>
</dbReference>
<dbReference type="SUPFAM" id="SSF53623">
    <property type="entry name" value="MurD-like peptide ligases, catalytic domain"/>
    <property type="match status" value="1"/>
</dbReference>
<keyword evidence="13 19" id="KW-0460">Magnesium</keyword>
<dbReference type="PROSITE" id="PS01012">
    <property type="entry name" value="FOLYLPOLYGLU_SYNT_2"/>
    <property type="match status" value="1"/>
</dbReference>
<dbReference type="GO" id="GO:0046872">
    <property type="term" value="F:metal ion binding"/>
    <property type="evidence" value="ECO:0007669"/>
    <property type="project" value="UniProtKB-KW"/>
</dbReference>
<reference evidence="21" key="1">
    <citation type="submission" date="2025-08" db="UniProtKB">
        <authorList>
            <consortium name="RefSeq"/>
        </authorList>
    </citation>
    <scope>IDENTIFICATION</scope>
</reference>
<evidence type="ECO:0000256" key="3">
    <source>
        <dbReference type="ARBA" id="ARBA00004496"/>
    </source>
</evidence>
<dbReference type="EC" id="6.3.2.17" evidence="17"/>
<dbReference type="GO" id="GO:0005743">
    <property type="term" value="C:mitochondrial inner membrane"/>
    <property type="evidence" value="ECO:0007669"/>
    <property type="project" value="UniProtKB-SubCell"/>
</dbReference>
<protein>
    <recommendedName>
        <fullName evidence="17">Folylpolyglutamate synthase</fullName>
        <ecNumber evidence="17">6.3.2.17</ecNumber>
    </recommendedName>
    <alternativeName>
        <fullName evidence="17">Folylpoly-gamma-glutamate synthetase</fullName>
    </alternativeName>
    <alternativeName>
        <fullName evidence="17">Tetrahydrofolylpolyglutamate synthase</fullName>
    </alternativeName>
</protein>
<feature type="binding site" evidence="19">
    <location>
        <position position="198"/>
    </location>
    <ligand>
        <name>Mg(2+)</name>
        <dbReference type="ChEBI" id="CHEBI:18420"/>
        <label>1</label>
    </ligand>
</feature>
<dbReference type="InParanoid" id="A0A6P7ITE8"/>
<keyword evidence="15" id="KW-0472">Membrane</keyword>
<evidence type="ECO:0000256" key="12">
    <source>
        <dbReference type="ARBA" id="ARBA00022840"/>
    </source>
</evidence>
<evidence type="ECO:0000256" key="11">
    <source>
        <dbReference type="ARBA" id="ARBA00022792"/>
    </source>
</evidence>
<dbReference type="InterPro" id="IPR023600">
    <property type="entry name" value="Folylpolyglutamate_synth_euk"/>
</dbReference>
<keyword evidence="11" id="KW-0999">Mitochondrion inner membrane</keyword>
<dbReference type="AlphaFoldDB" id="A0A6P7ITE8"/>
<feature type="binding site" evidence="19">
    <location>
        <position position="170"/>
    </location>
    <ligand>
        <name>Mg(2+)</name>
        <dbReference type="ChEBI" id="CHEBI:18420"/>
        <label>1</label>
    </ligand>
</feature>
<dbReference type="GO" id="GO:0006730">
    <property type="term" value="P:one-carbon metabolic process"/>
    <property type="evidence" value="ECO:0007669"/>
    <property type="project" value="UniProtKB-KW"/>
</dbReference>
<dbReference type="InterPro" id="IPR036565">
    <property type="entry name" value="Mur-like_cat_sf"/>
</dbReference>
<evidence type="ECO:0000256" key="18">
    <source>
        <dbReference type="PIRSR" id="PIRSR038895-1"/>
    </source>
</evidence>
<evidence type="ECO:0000256" key="4">
    <source>
        <dbReference type="ARBA" id="ARBA00005150"/>
    </source>
</evidence>
<comment type="subcellular location">
    <subcellularLocation>
        <location evidence="3">Cytoplasm</location>
    </subcellularLocation>
    <subcellularLocation>
        <location evidence="1">Mitochondrion inner membrane</location>
    </subcellularLocation>
    <subcellularLocation>
        <location evidence="2">Mitochondrion matrix</location>
    </subcellularLocation>
</comment>
<dbReference type="RefSeq" id="XP_028269053.1">
    <property type="nucleotide sequence ID" value="XM_028413252.1"/>
</dbReference>
<organism evidence="20 21">
    <name type="scientific">Parambassis ranga</name>
    <name type="common">Indian glassy fish</name>
    <dbReference type="NCBI Taxonomy" id="210632"/>
    <lineage>
        <taxon>Eukaryota</taxon>
        <taxon>Metazoa</taxon>
        <taxon>Chordata</taxon>
        <taxon>Craniata</taxon>
        <taxon>Vertebrata</taxon>
        <taxon>Euteleostomi</taxon>
        <taxon>Actinopterygii</taxon>
        <taxon>Neopterygii</taxon>
        <taxon>Teleostei</taxon>
        <taxon>Neoteleostei</taxon>
        <taxon>Acanthomorphata</taxon>
        <taxon>Ovalentaria</taxon>
        <taxon>Ambassidae</taxon>
        <taxon>Parambassis</taxon>
    </lineage>
</organism>
<evidence type="ECO:0000256" key="7">
    <source>
        <dbReference type="ARBA" id="ARBA00022563"/>
    </source>
</evidence>
<evidence type="ECO:0000256" key="10">
    <source>
        <dbReference type="ARBA" id="ARBA00022741"/>
    </source>
</evidence>
<dbReference type="GO" id="GO:0005759">
    <property type="term" value="C:mitochondrial matrix"/>
    <property type="evidence" value="ECO:0007669"/>
    <property type="project" value="UniProtKB-SubCell"/>
</dbReference>
<evidence type="ECO:0000256" key="9">
    <source>
        <dbReference type="ARBA" id="ARBA00022723"/>
    </source>
</evidence>
<comment type="pathway">
    <text evidence="4 17">Cofactor biosynthesis; tetrahydrofolylpolyglutamate biosynthesis.</text>
</comment>
<comment type="similarity">
    <text evidence="5 17">Belongs to the folylpolyglutamate synthase family.</text>
</comment>
<dbReference type="GeneID" id="114440770"/>
<comment type="function">
    <text evidence="17">Catalyzes conversion of folates to polyglutamate derivatives allowing concentration of folate compounds in the cell and the intracellular retention of these cofactors, which are important substrates for most of the folate-dependent enzymes that are involved in one-carbon transfer reactions involved in purine, pyrimidine and amino acid synthesis.</text>
</comment>
<keyword evidence="8 17" id="KW-0436">Ligase</keyword>
<evidence type="ECO:0000256" key="15">
    <source>
        <dbReference type="ARBA" id="ARBA00023136"/>
    </source>
</evidence>
<comment type="catalytic activity">
    <reaction evidence="16 17">
        <text>(6S)-5,6,7,8-tetrahydrofolyl-(gamma-L-Glu)(n) + L-glutamate + ATP = (6S)-5,6,7,8-tetrahydrofolyl-(gamma-L-Glu)(n+1) + ADP + phosphate + H(+)</text>
        <dbReference type="Rhea" id="RHEA:10580"/>
        <dbReference type="Rhea" id="RHEA-COMP:14738"/>
        <dbReference type="Rhea" id="RHEA-COMP:14740"/>
        <dbReference type="ChEBI" id="CHEBI:15378"/>
        <dbReference type="ChEBI" id="CHEBI:29985"/>
        <dbReference type="ChEBI" id="CHEBI:30616"/>
        <dbReference type="ChEBI" id="CHEBI:43474"/>
        <dbReference type="ChEBI" id="CHEBI:141005"/>
        <dbReference type="ChEBI" id="CHEBI:456216"/>
        <dbReference type="EC" id="6.3.2.17"/>
    </reaction>
</comment>
<evidence type="ECO:0000256" key="19">
    <source>
        <dbReference type="PIRSR" id="PIRSR038895-2"/>
    </source>
</evidence>
<feature type="binding site" evidence="18">
    <location>
        <position position="347"/>
    </location>
    <ligand>
        <name>ATP</name>
        <dbReference type="ChEBI" id="CHEBI:30616"/>
    </ligand>
</feature>
<dbReference type="GO" id="GO:0004326">
    <property type="term" value="F:tetrahydrofolylpolyglutamate synthase activity"/>
    <property type="evidence" value="ECO:0007669"/>
    <property type="project" value="UniProtKB-EC"/>
</dbReference>
<feature type="binding site" evidence="19">
    <location>
        <position position="100"/>
    </location>
    <ligand>
        <name>Mg(2+)</name>
        <dbReference type="ChEBI" id="CHEBI:18420"/>
        <label>1</label>
    </ligand>
</feature>
<evidence type="ECO:0000256" key="17">
    <source>
        <dbReference type="PIRNR" id="PIRNR038895"/>
    </source>
</evidence>
<keyword evidence="10 18" id="KW-0547">Nucleotide-binding</keyword>
<evidence type="ECO:0000256" key="14">
    <source>
        <dbReference type="ARBA" id="ARBA00023128"/>
    </source>
</evidence>
<evidence type="ECO:0000256" key="1">
    <source>
        <dbReference type="ARBA" id="ARBA00004273"/>
    </source>
</evidence>
<keyword evidence="6" id="KW-0963">Cytoplasm</keyword>
<dbReference type="PANTHER" id="PTHR11136:SF5">
    <property type="entry name" value="FOLYLPOLYGLUTAMATE SYNTHASE, MITOCHONDRIAL"/>
    <property type="match status" value="1"/>
</dbReference>
<gene>
    <name evidence="21" type="primary">LOC114440770</name>
</gene>
<dbReference type="InterPro" id="IPR018109">
    <property type="entry name" value="Folylpolyglutamate_synth_CS"/>
</dbReference>
<keyword evidence="20" id="KW-1185">Reference proteome</keyword>
<dbReference type="PIRSF" id="PIRSF038895">
    <property type="entry name" value="FPGS"/>
    <property type="match status" value="1"/>
</dbReference>
<keyword evidence="7 17" id="KW-0554">One-carbon metabolism</keyword>
<evidence type="ECO:0000256" key="13">
    <source>
        <dbReference type="ARBA" id="ARBA00022842"/>
    </source>
</evidence>
<dbReference type="InterPro" id="IPR001645">
    <property type="entry name" value="Folylpolyglutamate_synth"/>
</dbReference>
<dbReference type="Gene3D" id="3.40.1190.10">
    <property type="entry name" value="Mur-like, catalytic domain"/>
    <property type="match status" value="1"/>
</dbReference>
<dbReference type="GO" id="GO:0005829">
    <property type="term" value="C:cytosol"/>
    <property type="evidence" value="ECO:0007669"/>
    <property type="project" value="TreeGrafter"/>
</dbReference>
<dbReference type="PANTHER" id="PTHR11136">
    <property type="entry name" value="FOLYLPOLYGLUTAMATE SYNTHASE-RELATED"/>
    <property type="match status" value="1"/>
</dbReference>
<feature type="binding site" evidence="18">
    <location>
        <position position="333"/>
    </location>
    <ligand>
        <name>ATP</name>
        <dbReference type="ChEBI" id="CHEBI:30616"/>
    </ligand>
</feature>
<keyword evidence="12 18" id="KW-0067">ATP-binding</keyword>
<accession>A0A6P7ITE8</accession>
<evidence type="ECO:0000313" key="21">
    <source>
        <dbReference type="RefSeq" id="XP_028269053.1"/>
    </source>
</evidence>
<name>A0A6P7ITE8_9TELE</name>
<comment type="cofactor">
    <cofactor evidence="17">
        <name>a monovalent cation</name>
        <dbReference type="ChEBI" id="CHEBI:60242"/>
    </cofactor>
    <text evidence="17">A monovalent cation.</text>
</comment>
<evidence type="ECO:0000256" key="16">
    <source>
        <dbReference type="ARBA" id="ARBA00047493"/>
    </source>
</evidence>